<dbReference type="NCBIfam" id="TIGR03399">
    <property type="entry name" value="RNA_3prim_cycl"/>
    <property type="match status" value="1"/>
</dbReference>
<dbReference type="PANTHER" id="PTHR11096:SF0">
    <property type="entry name" value="RNA 3'-TERMINAL PHOSPHATE CYCLASE"/>
    <property type="match status" value="1"/>
</dbReference>
<comment type="function">
    <text evidence="5">Catalyzes the conversion of 3'-phosphate to a 2',3'-cyclic phosphodiester at the end of RNA. The mechanism of action of the enzyme occurs in 3 steps: (A) adenylation of the enzyme by ATP; (B) transfer of adenylate to an RNA-N3'P to produce RNA-N3'PP5'A; (C) and attack of the adjacent 2'-hydroxyl on the 3'-phosphorus in the diester linkage to produce the cyclic end product. The biological role of this enzyme is unknown but it is likely to function in some aspects of cellular RNA processing.</text>
</comment>
<proteinExistence type="inferred from homology"/>
<evidence type="ECO:0000259" key="8">
    <source>
        <dbReference type="Pfam" id="PF05189"/>
    </source>
</evidence>
<evidence type="ECO:0000256" key="2">
    <source>
        <dbReference type="ARBA" id="ARBA00021428"/>
    </source>
</evidence>
<dbReference type="SUPFAM" id="SSF55205">
    <property type="entry name" value="EPT/RTPC-like"/>
    <property type="match status" value="2"/>
</dbReference>
<dbReference type="InterPro" id="IPR017770">
    <property type="entry name" value="RNA3'_term_phos_cyc_type_1"/>
</dbReference>
<feature type="domain" description="RNA 3'-terminal phosphate cyclase" evidence="7">
    <location>
        <begin position="35"/>
        <end position="354"/>
    </location>
</feature>
<organism evidence="9 10">
    <name type="scientific">Candidatus Iainarchaeum sp</name>
    <dbReference type="NCBI Taxonomy" id="3101447"/>
    <lineage>
        <taxon>Archaea</taxon>
        <taxon>Candidatus Iainarchaeota</taxon>
        <taxon>Candidatus Iainarchaeia</taxon>
        <taxon>Candidatus Iainarchaeales</taxon>
        <taxon>Candidatus Iainarchaeaceae</taxon>
        <taxon>Candidatus Iainarchaeum</taxon>
    </lineage>
</organism>
<feature type="binding site" evidence="5">
    <location>
        <begin position="311"/>
        <end position="315"/>
    </location>
    <ligand>
        <name>ATP</name>
        <dbReference type="ChEBI" id="CHEBI:30616"/>
    </ligand>
</feature>
<dbReference type="PIRSF" id="PIRSF005378">
    <property type="entry name" value="RNA3'_term_phos_cycl_euk"/>
    <property type="match status" value="1"/>
</dbReference>
<evidence type="ECO:0000313" key="10">
    <source>
        <dbReference type="Proteomes" id="UP000277633"/>
    </source>
</evidence>
<evidence type="ECO:0000259" key="7">
    <source>
        <dbReference type="Pfam" id="PF01137"/>
    </source>
</evidence>
<dbReference type="InterPro" id="IPR023797">
    <property type="entry name" value="RNA3'_phos_cyclase_dom"/>
</dbReference>
<evidence type="ECO:0000256" key="6">
    <source>
        <dbReference type="NCBIfam" id="TIGR03399"/>
    </source>
</evidence>
<evidence type="ECO:0000313" key="9">
    <source>
        <dbReference type="EMBL" id="RLG70026.1"/>
    </source>
</evidence>
<gene>
    <name evidence="5" type="primary">rtcA</name>
    <name evidence="9" type="ORF">DRO07_01175</name>
</gene>
<comment type="caution">
    <text evidence="9">The sequence shown here is derived from an EMBL/GenBank/DDBJ whole genome shotgun (WGS) entry which is preliminary data.</text>
</comment>
<accession>A0A497JJF0</accession>
<dbReference type="InterPro" id="IPR013792">
    <property type="entry name" value="RNA3'P_cycl/enolpyr_Trfase_a/b"/>
</dbReference>
<dbReference type="GO" id="GO:0005524">
    <property type="term" value="F:ATP binding"/>
    <property type="evidence" value="ECO:0007669"/>
    <property type="project" value="UniProtKB-KW"/>
</dbReference>
<dbReference type="Pfam" id="PF05189">
    <property type="entry name" value="RTC_insert"/>
    <property type="match status" value="1"/>
</dbReference>
<dbReference type="InterPro" id="IPR013791">
    <property type="entry name" value="RNA3'-term_phos_cycl_insert"/>
</dbReference>
<reference evidence="9 10" key="1">
    <citation type="submission" date="2018-06" db="EMBL/GenBank/DDBJ databases">
        <title>Extensive metabolic versatility and redundancy in microbially diverse, dynamic hydrothermal sediments.</title>
        <authorList>
            <person name="Dombrowski N."/>
            <person name="Teske A."/>
            <person name="Baker B.J."/>
        </authorList>
    </citation>
    <scope>NUCLEOTIDE SEQUENCE [LARGE SCALE GENOMIC DNA]</scope>
    <source>
        <strain evidence="9">B9_G13</strain>
    </source>
</reference>
<dbReference type="SUPFAM" id="SSF52913">
    <property type="entry name" value="RNA 3'-terminal phosphate cyclase, RPTC, insert domain"/>
    <property type="match status" value="1"/>
</dbReference>
<dbReference type="Proteomes" id="UP000277633">
    <property type="component" value="Unassembled WGS sequence"/>
</dbReference>
<comment type="catalytic activity">
    <reaction evidence="5">
        <text>a 3'-end 3'-phospho-ribonucleotide-RNA + ATP = a 3'-end 2',3'-cyclophospho-ribonucleotide-RNA + AMP + diphosphate</text>
        <dbReference type="Rhea" id="RHEA:23976"/>
        <dbReference type="Rhea" id="RHEA-COMP:10463"/>
        <dbReference type="Rhea" id="RHEA-COMP:10464"/>
        <dbReference type="ChEBI" id="CHEBI:30616"/>
        <dbReference type="ChEBI" id="CHEBI:33019"/>
        <dbReference type="ChEBI" id="CHEBI:83062"/>
        <dbReference type="ChEBI" id="CHEBI:83064"/>
        <dbReference type="ChEBI" id="CHEBI:456215"/>
        <dbReference type="EC" id="6.5.1.4"/>
    </reaction>
</comment>
<sequence length="372" mass="40398">MLIRICYRQNINYLAPIKNPSLLILFMLTIDGSAGEGGGQIIRTSLALAALTGREIRINDIRAKRPKPGLRPQHLTAVKTLAKVCNAKLKGAFVGSKELIFKPGKIEDASLVANIGTAGSISLLLQQVLPVSLACNLKLRVFGGTDVSFAPPINYIQKVTFHYLKKMQAELALNIIARGYYPKGQGCVTFESKKCLPLKPIRFTSLGSLQKIECYAHCSGMPAKVAKDSAIVAKNTLKELLGSFEWVEHIEASPERKQTIGFGVDLFAKYSNCVLGANSLGLAGSKPENIGEKAAKALFEEISFLAPLDSHCIDQLIPFMALASGKSIIEGKLTKHAITNIMVTEKLLGVEFKVENKEQRARISVEGTAFTI</sequence>
<feature type="binding site" evidence="5">
    <location>
        <position position="126"/>
    </location>
    <ligand>
        <name>ATP</name>
        <dbReference type="ChEBI" id="CHEBI:30616"/>
    </ligand>
</feature>
<dbReference type="EC" id="6.5.1.4" evidence="5 6"/>
<evidence type="ECO:0000256" key="3">
    <source>
        <dbReference type="ARBA" id="ARBA00022598"/>
    </source>
</evidence>
<dbReference type="InterPro" id="IPR036553">
    <property type="entry name" value="RPTC_insert"/>
</dbReference>
<keyword evidence="3 5" id="KW-0436">Ligase</keyword>
<dbReference type="Gene3D" id="3.30.360.20">
    <property type="entry name" value="RNA 3'-terminal phosphate cyclase, insert domain"/>
    <property type="match status" value="1"/>
</dbReference>
<name>A0A497JJF0_9ARCH</name>
<dbReference type="GO" id="GO:0005737">
    <property type="term" value="C:cytoplasm"/>
    <property type="evidence" value="ECO:0007669"/>
    <property type="project" value="UniProtKB-SubCell"/>
</dbReference>
<dbReference type="GO" id="GO:0006396">
    <property type="term" value="P:RNA processing"/>
    <property type="evidence" value="ECO:0007669"/>
    <property type="project" value="UniProtKB-UniRule"/>
</dbReference>
<keyword evidence="4 5" id="KW-0547">Nucleotide-binding</keyword>
<dbReference type="AlphaFoldDB" id="A0A497JJF0"/>
<dbReference type="EMBL" id="QMWO01000028">
    <property type="protein sequence ID" value="RLG70026.1"/>
    <property type="molecule type" value="Genomic_DNA"/>
</dbReference>
<evidence type="ECO:0000256" key="1">
    <source>
        <dbReference type="ARBA" id="ARBA00009206"/>
    </source>
</evidence>
<dbReference type="PANTHER" id="PTHR11096">
    <property type="entry name" value="RNA 3' TERMINAL PHOSPHATE CYCLASE"/>
    <property type="match status" value="1"/>
</dbReference>
<keyword evidence="5" id="KW-0963">Cytoplasm</keyword>
<comment type="similarity">
    <text evidence="1 5">Belongs to the RNA 3'-terminal cyclase family. Type 1 subfamily.</text>
</comment>
<keyword evidence="5" id="KW-0067">ATP-binding</keyword>
<comment type="subcellular location">
    <subcellularLocation>
        <location evidence="5">Cytoplasm</location>
    </subcellularLocation>
</comment>
<dbReference type="Pfam" id="PF01137">
    <property type="entry name" value="RTC"/>
    <property type="match status" value="1"/>
</dbReference>
<evidence type="ECO:0000256" key="4">
    <source>
        <dbReference type="ARBA" id="ARBA00022741"/>
    </source>
</evidence>
<protein>
    <recommendedName>
        <fullName evidence="2 5">RNA 3'-terminal phosphate cyclase</fullName>
        <shortName evidence="5">RNA cyclase</shortName>
        <shortName evidence="5">RNA-3'-phosphate cyclase</shortName>
        <ecNumber evidence="5 6">6.5.1.4</ecNumber>
    </recommendedName>
</protein>
<dbReference type="GO" id="GO:0003963">
    <property type="term" value="F:RNA-3'-phosphate cyclase activity"/>
    <property type="evidence" value="ECO:0007669"/>
    <property type="project" value="UniProtKB-UniRule"/>
</dbReference>
<evidence type="ECO:0000256" key="5">
    <source>
        <dbReference type="HAMAP-Rule" id="MF_00200"/>
    </source>
</evidence>
<dbReference type="InterPro" id="IPR000228">
    <property type="entry name" value="RNA3'_term_phos_cyc"/>
</dbReference>
<dbReference type="HAMAP" id="MF_00200">
    <property type="entry name" value="RTC"/>
    <property type="match status" value="1"/>
</dbReference>
<dbReference type="InterPro" id="IPR037136">
    <property type="entry name" value="RNA3'_phos_cyclase_dom_sf"/>
</dbReference>
<feature type="domain" description="RNA 3'-terminal phosphate cyclase insert" evidence="8">
    <location>
        <begin position="206"/>
        <end position="303"/>
    </location>
</feature>
<feature type="active site" description="Tele-AMP-histidine intermediate" evidence="5">
    <location>
        <position position="336"/>
    </location>
</feature>
<dbReference type="Gene3D" id="3.65.10.20">
    <property type="entry name" value="RNA 3'-terminal phosphate cyclase domain"/>
    <property type="match status" value="1"/>
</dbReference>